<dbReference type="InterPro" id="IPR007872">
    <property type="entry name" value="DPH_MB_dom"/>
</dbReference>
<dbReference type="Proteomes" id="UP000769157">
    <property type="component" value="Unassembled WGS sequence"/>
</dbReference>
<dbReference type="Pfam" id="PF05207">
    <property type="entry name" value="Zn_ribbon_CSL"/>
    <property type="match status" value="1"/>
</dbReference>
<keyword evidence="5" id="KW-0408">Iron</keyword>
<feature type="domain" description="J" evidence="6">
    <location>
        <begin position="3"/>
        <end position="67"/>
    </location>
</feature>
<dbReference type="PANTHER" id="PTHR44240:SF10">
    <property type="entry name" value="J DOMAIN-CONTAINING PROTEIN"/>
    <property type="match status" value="1"/>
</dbReference>
<dbReference type="InterPro" id="IPR036869">
    <property type="entry name" value="J_dom_sf"/>
</dbReference>
<comment type="similarity">
    <text evidence="2">Belongs to the DPH4 family.</text>
</comment>
<accession>A0A9P8P1P1</accession>
<keyword evidence="9" id="KW-1185">Reference proteome</keyword>
<comment type="function">
    <text evidence="1">Required for the first step of diphthamide biosynthesis, the transfer of 3-amino-3-carboxypropyl from S-adenosyl-L-methionine to a histidine residue. Diphthamide is a post-translational modification of histidine which occurs in elongation factor 2.</text>
</comment>
<evidence type="ECO:0000313" key="9">
    <source>
        <dbReference type="Proteomes" id="UP000769157"/>
    </source>
</evidence>
<dbReference type="InterPro" id="IPR001623">
    <property type="entry name" value="DnaJ_domain"/>
</dbReference>
<proteinExistence type="inferred from homology"/>
<dbReference type="PROSITE" id="PS51074">
    <property type="entry name" value="DPH_MB"/>
    <property type="match status" value="1"/>
</dbReference>
<gene>
    <name evidence="8" type="ORF">OGAPHI_005346</name>
</gene>
<dbReference type="RefSeq" id="XP_046059779.1">
    <property type="nucleotide sequence ID" value="XM_046206520.1"/>
</dbReference>
<dbReference type="EMBL" id="JAEUBE010000375">
    <property type="protein sequence ID" value="KAH3663356.1"/>
    <property type="molecule type" value="Genomic_DNA"/>
</dbReference>
<sequence>MESFYRVLGVEESASTDEIKDAYRRRLLASHPDKTGTAIEGDEIARITAAYRTLVDTAKRHIYDQDRKTELSRLGIANGGGLEVYSLDEFDMDPHKDLWTKSCPRCTSPHGFELSETDLDKGTSTGPGMYELIVQCSSCSLWLIVKYEEAQD</sequence>
<reference evidence="8" key="1">
    <citation type="journal article" date="2021" name="Open Biol.">
        <title>Shared evolutionary footprints suggest mitochondrial oxidative damage underlies multiple complex I losses in fungi.</title>
        <authorList>
            <person name="Schikora-Tamarit M.A."/>
            <person name="Marcet-Houben M."/>
            <person name="Nosek J."/>
            <person name="Gabaldon T."/>
        </authorList>
    </citation>
    <scope>NUCLEOTIDE SEQUENCE</scope>
    <source>
        <strain evidence="8">CBS6075</strain>
    </source>
</reference>
<evidence type="ECO:0000313" key="8">
    <source>
        <dbReference type="EMBL" id="KAH3663356.1"/>
    </source>
</evidence>
<evidence type="ECO:0000256" key="1">
    <source>
        <dbReference type="ARBA" id="ARBA00003474"/>
    </source>
</evidence>
<dbReference type="OrthoDB" id="445556at2759"/>
<comment type="caution">
    <text evidence="8">The sequence shown here is derived from an EMBL/GenBank/DDBJ whole genome shotgun (WGS) entry which is preliminary data.</text>
</comment>
<dbReference type="PROSITE" id="PS50076">
    <property type="entry name" value="DNAJ_2"/>
    <property type="match status" value="1"/>
</dbReference>
<dbReference type="InterPro" id="IPR036671">
    <property type="entry name" value="DPH_MB_sf"/>
</dbReference>
<organism evidence="8 9">
    <name type="scientific">Ogataea philodendri</name>
    <dbReference type="NCBI Taxonomy" id="1378263"/>
    <lineage>
        <taxon>Eukaryota</taxon>
        <taxon>Fungi</taxon>
        <taxon>Dikarya</taxon>
        <taxon>Ascomycota</taxon>
        <taxon>Saccharomycotina</taxon>
        <taxon>Pichiomycetes</taxon>
        <taxon>Pichiales</taxon>
        <taxon>Pichiaceae</taxon>
        <taxon>Ogataea</taxon>
    </lineage>
</organism>
<dbReference type="SUPFAM" id="SSF144217">
    <property type="entry name" value="CSL zinc finger"/>
    <property type="match status" value="1"/>
</dbReference>
<name>A0A9P8P1P1_9ASCO</name>
<dbReference type="Gene3D" id="3.10.660.10">
    <property type="entry name" value="DPH Zinc finger"/>
    <property type="match status" value="1"/>
</dbReference>
<evidence type="ECO:0000256" key="5">
    <source>
        <dbReference type="ARBA" id="ARBA00023004"/>
    </source>
</evidence>
<dbReference type="SUPFAM" id="SSF46565">
    <property type="entry name" value="Chaperone J-domain"/>
    <property type="match status" value="1"/>
</dbReference>
<evidence type="ECO:0000256" key="4">
    <source>
        <dbReference type="ARBA" id="ARBA00022723"/>
    </source>
</evidence>
<evidence type="ECO:0000256" key="3">
    <source>
        <dbReference type="ARBA" id="ARBA00021797"/>
    </source>
</evidence>
<reference evidence="8" key="2">
    <citation type="submission" date="2021-01" db="EMBL/GenBank/DDBJ databases">
        <authorList>
            <person name="Schikora-Tamarit M.A."/>
        </authorList>
    </citation>
    <scope>NUCLEOTIDE SEQUENCE</scope>
    <source>
        <strain evidence="8">CBS6075</strain>
    </source>
</reference>
<dbReference type="PANTHER" id="PTHR44240">
    <property type="entry name" value="DNAJ DOMAIN (PROKARYOTIC HEAT SHOCK PROTEIN)-RELATED"/>
    <property type="match status" value="1"/>
</dbReference>
<dbReference type="Pfam" id="PF00226">
    <property type="entry name" value="DnaJ"/>
    <property type="match status" value="1"/>
</dbReference>
<dbReference type="GO" id="GO:0046872">
    <property type="term" value="F:metal ion binding"/>
    <property type="evidence" value="ECO:0007669"/>
    <property type="project" value="UniProtKB-KW"/>
</dbReference>
<dbReference type="GeneID" id="70237310"/>
<keyword evidence="4" id="KW-0479">Metal-binding</keyword>
<dbReference type="PRINTS" id="PR00625">
    <property type="entry name" value="JDOMAIN"/>
</dbReference>
<dbReference type="Gene3D" id="1.10.287.110">
    <property type="entry name" value="DnaJ domain"/>
    <property type="match status" value="1"/>
</dbReference>
<evidence type="ECO:0000259" key="7">
    <source>
        <dbReference type="PROSITE" id="PS51074"/>
    </source>
</evidence>
<evidence type="ECO:0000256" key="2">
    <source>
        <dbReference type="ARBA" id="ARBA00006169"/>
    </source>
</evidence>
<protein>
    <recommendedName>
        <fullName evidence="3">Diphthamide biosynthesis protein 4</fullName>
    </recommendedName>
</protein>
<dbReference type="CDD" id="cd06257">
    <property type="entry name" value="DnaJ"/>
    <property type="match status" value="1"/>
</dbReference>
<dbReference type="SMART" id="SM00271">
    <property type="entry name" value="DnaJ"/>
    <property type="match status" value="1"/>
</dbReference>
<dbReference type="AlphaFoldDB" id="A0A9P8P1P1"/>
<dbReference type="InterPro" id="IPR052276">
    <property type="entry name" value="Diphthamide-biosynth_chaperone"/>
</dbReference>
<evidence type="ECO:0000259" key="6">
    <source>
        <dbReference type="PROSITE" id="PS50076"/>
    </source>
</evidence>
<feature type="domain" description="DPH-type MB" evidence="7">
    <location>
        <begin position="81"/>
        <end position="148"/>
    </location>
</feature>